<evidence type="ECO:0000313" key="2">
    <source>
        <dbReference type="EMBL" id="RMZ68510.1"/>
    </source>
</evidence>
<accession>A0A3M7M295</accession>
<reference evidence="2 3" key="1">
    <citation type="journal article" date="2014" name="PLoS ONE">
        <title>De novo Genome Assembly of the Fungal Plant Pathogen Pyrenophora semeniperda.</title>
        <authorList>
            <person name="Soliai M.M."/>
            <person name="Meyer S.E."/>
            <person name="Udall J.A."/>
            <person name="Elzinga D.E."/>
            <person name="Hermansen R.A."/>
            <person name="Bodily P.M."/>
            <person name="Hart A.A."/>
            <person name="Coleman C.E."/>
        </authorList>
    </citation>
    <scope>NUCLEOTIDE SEQUENCE [LARGE SCALE GENOMIC DNA]</scope>
    <source>
        <strain evidence="2 3">CCB06</strain>
        <tissue evidence="2">Mycelium</tissue>
    </source>
</reference>
<dbReference type="AlphaFoldDB" id="A0A3M7M295"/>
<name>A0A3M7M295_9PLEO</name>
<feature type="compositionally biased region" description="Acidic residues" evidence="1">
    <location>
        <begin position="452"/>
        <end position="475"/>
    </location>
</feature>
<dbReference type="Proteomes" id="UP000265663">
    <property type="component" value="Unassembled WGS sequence"/>
</dbReference>
<feature type="region of interest" description="Disordered" evidence="1">
    <location>
        <begin position="452"/>
        <end position="484"/>
    </location>
</feature>
<sequence length="484" mass="54230">MENRQGDEHATDTAHPTEMETEESIHTQKQLQRPETDPQEGPEAAVSSMALNSRSPTPIIQPPLPHVKTAHLETYILRAEALEQSLFPARMLPVFSSSPYSTPPTLRSDRENRIVSYKGCFNPPHAGHVALLAHTYLSTDASTVAVMIRPTGGVGGKPYLHSEEGRHFQLTQSQRGALWQDDLLSRFSWIMSGTSETAHRFMNSIVALARHDGFRISFDVLTGGDHPLSSHPAFWPDHVHRNITSDITRDVFFVDATDGQDPRVLDFCVCSPWEDVPPPAVSTWEGEEGDEKPACWPCWPCHKMKAVFPEGFDKTGRLLALGMFTSLHFPPYISLTKPLDPSSSPPTNPAASPSTLLARCHASPTPVKQCQWIKNWDDTTTYHLLFIPSTHDPESPGYCFPADATSIRKAFLEVGNADRVWREEMRGKVMNVDMLCGFLGWERVEKRKAVVEEEVEEEEGEEDLMQLDGEGEDDGNEKKRRRIV</sequence>
<keyword evidence="3" id="KW-1185">Reference proteome</keyword>
<gene>
    <name evidence="2" type="ORF">GMOD_00008218</name>
</gene>
<evidence type="ECO:0000313" key="3">
    <source>
        <dbReference type="Proteomes" id="UP000265663"/>
    </source>
</evidence>
<feature type="compositionally biased region" description="Basic and acidic residues" evidence="1">
    <location>
        <begin position="1"/>
        <end position="36"/>
    </location>
</feature>
<feature type="region of interest" description="Disordered" evidence="1">
    <location>
        <begin position="1"/>
        <end position="64"/>
    </location>
</feature>
<dbReference type="EMBL" id="KE747816">
    <property type="protein sequence ID" value="RMZ68510.1"/>
    <property type="molecule type" value="Genomic_DNA"/>
</dbReference>
<organism evidence="2 3">
    <name type="scientific">Pyrenophora seminiperda CCB06</name>
    <dbReference type="NCBI Taxonomy" id="1302712"/>
    <lineage>
        <taxon>Eukaryota</taxon>
        <taxon>Fungi</taxon>
        <taxon>Dikarya</taxon>
        <taxon>Ascomycota</taxon>
        <taxon>Pezizomycotina</taxon>
        <taxon>Dothideomycetes</taxon>
        <taxon>Pleosporomycetidae</taxon>
        <taxon>Pleosporales</taxon>
        <taxon>Pleosporineae</taxon>
        <taxon>Pleosporaceae</taxon>
        <taxon>Pyrenophora</taxon>
    </lineage>
</organism>
<proteinExistence type="predicted"/>
<dbReference type="OrthoDB" id="3692517at2759"/>
<protein>
    <submittedName>
        <fullName evidence="2">Rossmann-like alpha beta alpha sandwich fold</fullName>
    </submittedName>
</protein>
<dbReference type="SUPFAM" id="SSF52374">
    <property type="entry name" value="Nucleotidylyl transferase"/>
    <property type="match status" value="1"/>
</dbReference>
<evidence type="ECO:0000256" key="1">
    <source>
        <dbReference type="SAM" id="MobiDB-lite"/>
    </source>
</evidence>
<feature type="compositionally biased region" description="Polar residues" evidence="1">
    <location>
        <begin position="49"/>
        <end position="58"/>
    </location>
</feature>